<dbReference type="PATRIC" id="fig|2041.4.peg.1682"/>
<organism evidence="1 2">
    <name type="scientific">Aeromicrobium erythreum</name>
    <dbReference type="NCBI Taxonomy" id="2041"/>
    <lineage>
        <taxon>Bacteria</taxon>
        <taxon>Bacillati</taxon>
        <taxon>Actinomycetota</taxon>
        <taxon>Actinomycetes</taxon>
        <taxon>Propionibacteriales</taxon>
        <taxon>Nocardioidaceae</taxon>
        <taxon>Aeromicrobium</taxon>
    </lineage>
</organism>
<gene>
    <name evidence="1" type="ORF">AERYTH_08015</name>
</gene>
<evidence type="ECO:0000313" key="2">
    <source>
        <dbReference type="Proteomes" id="UP000067689"/>
    </source>
</evidence>
<sequence length="244" mass="26400">MLRIGWSVGPESSGRTVVDPGGKLVLARRMTLPEQRSVAVEEIAGSTYVFVRLPYLSDPAVVVQAGAGHPVLHRGQRANGVVVEVVTPDGDASTPVPGQRMSLTAPGTRVSLRFPDLSIDLVVDFDPPTLAPAGTGTVQLDVDALQHDDAWLVAAIAVALSPEHGVVGHAQLKEAFARWREEPERSDGAFDRNVLRPALESRGVELPGPRLNKILYLVERCRRTHEFPPRVLDQVRARLGQPST</sequence>
<dbReference type="OrthoDB" id="3744215at2"/>
<accession>A0A0U4BHC9</accession>
<keyword evidence="2" id="KW-1185">Reference proteome</keyword>
<name>A0A0U4BHC9_9ACTN</name>
<reference evidence="1 2" key="1">
    <citation type="journal article" date="1991" name="Int. J. Syst. Bacteriol.">
        <title>Description of the erythromycin-producing bacterium Arthrobacter sp. strain NRRL B-3381 as Aeromicrobium erythreum gen. nov., sp. nov.</title>
        <authorList>
            <person name="Miller E.S."/>
            <person name="Woese C.R."/>
            <person name="Brenner S."/>
        </authorList>
    </citation>
    <scope>NUCLEOTIDE SEQUENCE [LARGE SCALE GENOMIC DNA]</scope>
    <source>
        <strain evidence="1 2">AR18</strain>
    </source>
</reference>
<protein>
    <submittedName>
        <fullName evidence="1">Uncharacterized protein</fullName>
    </submittedName>
</protein>
<dbReference type="AlphaFoldDB" id="A0A0U4BHC9"/>
<dbReference type="KEGG" id="aer:AERYTH_08015"/>
<evidence type="ECO:0000313" key="1">
    <source>
        <dbReference type="EMBL" id="ALX04641.1"/>
    </source>
</evidence>
<proteinExistence type="predicted"/>
<dbReference type="Proteomes" id="UP000067689">
    <property type="component" value="Chromosome"/>
</dbReference>
<dbReference type="RefSeq" id="WP_067856960.1">
    <property type="nucleotide sequence ID" value="NZ_CP011502.1"/>
</dbReference>
<dbReference type="EMBL" id="CP011502">
    <property type="protein sequence ID" value="ALX04641.1"/>
    <property type="molecule type" value="Genomic_DNA"/>
</dbReference>